<dbReference type="Pfam" id="PF14278">
    <property type="entry name" value="TetR_C_8"/>
    <property type="match status" value="1"/>
</dbReference>
<protein>
    <submittedName>
        <fullName evidence="4">Transcriptional regulator, TetR family</fullName>
    </submittedName>
</protein>
<dbReference type="HOGENOM" id="CLU_087539_2_0_9"/>
<dbReference type="eggNOG" id="COG1309">
    <property type="taxonomic scope" value="Bacteria"/>
</dbReference>
<dbReference type="Gene3D" id="1.10.357.10">
    <property type="entry name" value="Tetracycline Repressor, domain 2"/>
    <property type="match status" value="1"/>
</dbReference>
<organism evidence="4 5">
    <name type="scientific">Holdemania filiformis DSM 12042</name>
    <dbReference type="NCBI Taxonomy" id="545696"/>
    <lineage>
        <taxon>Bacteria</taxon>
        <taxon>Bacillati</taxon>
        <taxon>Bacillota</taxon>
        <taxon>Erysipelotrichia</taxon>
        <taxon>Erysipelotrichales</taxon>
        <taxon>Erysipelotrichaceae</taxon>
        <taxon>Holdemania</taxon>
    </lineage>
</organism>
<sequence>MHFREKGVGKCGKAIVKPDSFRYHREDKARRSRAKRGRIGMSIGINQNEEELEQCLFDALIELMRRMPLDKLTVNDLLKQAHVSRSSFYRRYQDKYDLVNKSYQKIFDKTLNTFLDGCGWHDSVSAVYQVFQENLFFFQNALRSHDPNSLRNYIFQISLNLYAETLKRHGEDVQDWHTMAMLRVHIYGNLELMCEWVENGMDKTIDEMIQLSHDTLPERFKPYFND</sequence>
<dbReference type="PROSITE" id="PS50977">
    <property type="entry name" value="HTH_TETR_2"/>
    <property type="match status" value="1"/>
</dbReference>
<comment type="caution">
    <text evidence="4">The sequence shown here is derived from an EMBL/GenBank/DDBJ whole genome shotgun (WGS) entry which is preliminary data.</text>
</comment>
<dbReference type="SUPFAM" id="SSF46689">
    <property type="entry name" value="Homeodomain-like"/>
    <property type="match status" value="1"/>
</dbReference>
<dbReference type="Proteomes" id="UP000005950">
    <property type="component" value="Unassembled WGS sequence"/>
</dbReference>
<evidence type="ECO:0000313" key="5">
    <source>
        <dbReference type="Proteomes" id="UP000005950"/>
    </source>
</evidence>
<name>B9YA55_9FIRM</name>
<dbReference type="Pfam" id="PF00440">
    <property type="entry name" value="TetR_N"/>
    <property type="match status" value="1"/>
</dbReference>
<evidence type="ECO:0000256" key="2">
    <source>
        <dbReference type="PROSITE-ProRule" id="PRU00335"/>
    </source>
</evidence>
<dbReference type="InterPro" id="IPR001647">
    <property type="entry name" value="HTH_TetR"/>
</dbReference>
<dbReference type="EMBL" id="ACCF01000168">
    <property type="protein sequence ID" value="EEF67129.1"/>
    <property type="molecule type" value="Genomic_DNA"/>
</dbReference>
<dbReference type="InterPro" id="IPR009057">
    <property type="entry name" value="Homeodomain-like_sf"/>
</dbReference>
<gene>
    <name evidence="4" type="ORF">HOLDEFILI_02712</name>
</gene>
<dbReference type="STRING" id="545696.HOLDEFILI_02712"/>
<dbReference type="GO" id="GO:0003677">
    <property type="term" value="F:DNA binding"/>
    <property type="evidence" value="ECO:0007669"/>
    <property type="project" value="UniProtKB-UniRule"/>
</dbReference>
<evidence type="ECO:0000313" key="4">
    <source>
        <dbReference type="EMBL" id="EEF67129.1"/>
    </source>
</evidence>
<proteinExistence type="predicted"/>
<feature type="DNA-binding region" description="H-T-H motif" evidence="2">
    <location>
        <begin position="73"/>
        <end position="92"/>
    </location>
</feature>
<feature type="domain" description="HTH tetR-type" evidence="3">
    <location>
        <begin position="50"/>
        <end position="110"/>
    </location>
</feature>
<evidence type="ECO:0000256" key="1">
    <source>
        <dbReference type="ARBA" id="ARBA00023125"/>
    </source>
</evidence>
<keyword evidence="1 2" id="KW-0238">DNA-binding</keyword>
<dbReference type="InterPro" id="IPR039532">
    <property type="entry name" value="TetR_C_Firmicutes"/>
</dbReference>
<accession>B9YA55</accession>
<reference evidence="4 5" key="2">
    <citation type="submission" date="2009-02" db="EMBL/GenBank/DDBJ databases">
        <title>Draft genome sequence of Holdemania filiformis DSM 12042.</title>
        <authorList>
            <person name="Sudarsanam P."/>
            <person name="Ley R."/>
            <person name="Guruge J."/>
            <person name="Turnbaugh P.J."/>
            <person name="Mahowald M."/>
            <person name="Liep D."/>
            <person name="Gordon J."/>
        </authorList>
    </citation>
    <scope>NUCLEOTIDE SEQUENCE [LARGE SCALE GENOMIC DNA]</scope>
    <source>
        <strain evidence="4 5">DSM 12042</strain>
    </source>
</reference>
<dbReference type="AlphaFoldDB" id="B9YA55"/>
<evidence type="ECO:0000259" key="3">
    <source>
        <dbReference type="PROSITE" id="PS50977"/>
    </source>
</evidence>
<reference evidence="4 5" key="1">
    <citation type="submission" date="2008-12" db="EMBL/GenBank/DDBJ databases">
        <authorList>
            <person name="Fulton L."/>
            <person name="Clifton S."/>
            <person name="Fulton B."/>
            <person name="Xu J."/>
            <person name="Minx P."/>
            <person name="Pepin K.H."/>
            <person name="Johnson M."/>
            <person name="Bhonagiri V."/>
            <person name="Nash W.E."/>
            <person name="Mardis E.R."/>
            <person name="Wilson R.K."/>
        </authorList>
    </citation>
    <scope>NUCLEOTIDE SEQUENCE [LARGE SCALE GENOMIC DNA]</scope>
    <source>
        <strain evidence="4 5">DSM 12042</strain>
    </source>
</reference>